<dbReference type="InParanoid" id="Q01RU3"/>
<dbReference type="STRING" id="234267.Acid_6706"/>
<accession>Q01RU3</accession>
<dbReference type="EMBL" id="CP000473">
    <property type="protein sequence ID" value="ABJ87627.1"/>
    <property type="molecule type" value="Genomic_DNA"/>
</dbReference>
<gene>
    <name evidence="1" type="ordered locus">Acid_6706</name>
</gene>
<dbReference type="KEGG" id="sus:Acid_6706"/>
<dbReference type="HOGENOM" id="CLU_2481648_0_0_0"/>
<protein>
    <submittedName>
        <fullName evidence="1">Uncharacterized protein</fullName>
    </submittedName>
</protein>
<evidence type="ECO:0000313" key="1">
    <source>
        <dbReference type="EMBL" id="ABJ87627.1"/>
    </source>
</evidence>
<name>Q01RU3_SOLUE</name>
<reference evidence="1" key="1">
    <citation type="submission" date="2006-10" db="EMBL/GenBank/DDBJ databases">
        <title>Complete sequence of Solibacter usitatus Ellin6076.</title>
        <authorList>
            <consortium name="US DOE Joint Genome Institute"/>
            <person name="Copeland A."/>
            <person name="Lucas S."/>
            <person name="Lapidus A."/>
            <person name="Barry K."/>
            <person name="Detter J.C."/>
            <person name="Glavina del Rio T."/>
            <person name="Hammon N."/>
            <person name="Israni S."/>
            <person name="Dalin E."/>
            <person name="Tice H."/>
            <person name="Pitluck S."/>
            <person name="Thompson L.S."/>
            <person name="Brettin T."/>
            <person name="Bruce D."/>
            <person name="Han C."/>
            <person name="Tapia R."/>
            <person name="Gilna P."/>
            <person name="Schmutz J."/>
            <person name="Larimer F."/>
            <person name="Land M."/>
            <person name="Hauser L."/>
            <person name="Kyrpides N."/>
            <person name="Mikhailova N."/>
            <person name="Janssen P.H."/>
            <person name="Kuske C.R."/>
            <person name="Richardson P."/>
        </authorList>
    </citation>
    <scope>NUCLEOTIDE SEQUENCE</scope>
    <source>
        <strain evidence="1">Ellin6076</strain>
    </source>
</reference>
<dbReference type="AlphaFoldDB" id="Q01RU3"/>
<sequence length="87" mass="9202">MSLLEDLGISLISEGAAVRIYARENCIAAVGQGQGSTGLMTEQGLAYLVWRDGQAFLAAKGTETPATPEQVEAIQKFSRDLSTALSQ</sequence>
<organism evidence="1">
    <name type="scientific">Solibacter usitatus (strain Ellin6076)</name>
    <dbReference type="NCBI Taxonomy" id="234267"/>
    <lineage>
        <taxon>Bacteria</taxon>
        <taxon>Pseudomonadati</taxon>
        <taxon>Acidobacteriota</taxon>
        <taxon>Terriglobia</taxon>
        <taxon>Bryobacterales</taxon>
        <taxon>Solibacteraceae</taxon>
        <taxon>Candidatus Solibacter</taxon>
    </lineage>
</organism>
<dbReference type="OrthoDB" id="9902024at2"/>
<proteinExistence type="predicted"/>